<sequence length="1025" mass="105464">MSQTPLPTGGDRPLSVLVITPDVPPADRDAGSLRLFRLLELLVADGHRVHLLARLGVGQEPAALALERLGIETVRADPQRLPEAQRAQVDAPAVDVPGLLRRLRPDVVWMSFHDVAEAYLPLVRRHAPGARVIVDTVDVHFVREARAAALSGRPADHERAAHTRAREAATYAAADALVAVSADDGAALAELAPGVPVHVIATIHAAEEPGPAFDARHGVVFVGNFRHAPNVDAVVHFVTTSWPLVRDALPGARLTLVGTAPPAEVQALAGPDVAVTGWVPETRPHLDAARVSVAPLRYGAGVKGKIGEAMACGLPVVTTTIGAEGMGLVDGEHALVADDPAQLAAAVVALHTDAGLWGRLADAGRARLAAALSPAVAHRALRALLADAAPQLFVATSALEDEDVLDATLGGYLDAFDAGDAVSLVVPVREGRDPQVLFAALARALDRLGHDPEHIPDIALVAWAQDAVLPAAALEAPAATWRVPPQPSRGPGRTPAAAIVVRLPEDAAAAATQVDALARARVADDVEIVLVAAEDAGLDAVLASASGARVVRIGAHLGRRAAWQRAAAATRAPTIVMLEPHALPRPGFAAPLLDAISAGAALAGPVVAGAHGLRVAADGALWPLADATTAPDALAMDCLAAARGTWLDAPAVLPSREGHAEAQLAAWAAARGPLTVAPGARVGRAPAPEASVLICTRNRAEELEDAVGLLVASGARDVVVVDNASTDATPEVAARLAAAHPGVVRVVVEERGGLGHARNAAAAAARHDLLLYLDDDARPAPGWAAAAARELARPGVANVGGPIAALWPPERPADWPAPGLEPLLSVLDLGDADRTLVPPDVVYGANWGVRRSALDAAGGFDPAFGVGPDVRIGGDEVSVAWRLHRAGLGATRYVAAAAVGHRIDPARISEPFLTHRAMACGIERARHAAALDGIDRGRLMGTASAAAGRLLRLIALSGDLRLEQAFDVVAASTLDPRLRIVAADALGELSGSVLLLGETEVRAAGLRLLLAPEHLRAVLRPAVAA</sequence>
<evidence type="ECO:0000259" key="5">
    <source>
        <dbReference type="Pfam" id="PF00535"/>
    </source>
</evidence>
<gene>
    <name evidence="6" type="ORF">FSW04_04235</name>
</gene>
<reference evidence="6 7" key="1">
    <citation type="journal article" date="2018" name="J. Microbiol.">
        <title>Baekduia soli gen. nov., sp. nov., a novel bacterium isolated from the soil of Baekdu Mountain and proposal of a novel family name, Baekduiaceae fam. nov.</title>
        <authorList>
            <person name="An D.S."/>
            <person name="Siddiqi M.Z."/>
            <person name="Kim K.H."/>
            <person name="Yu H.S."/>
            <person name="Im W.T."/>
        </authorList>
    </citation>
    <scope>NUCLEOTIDE SEQUENCE [LARGE SCALE GENOMIC DNA]</scope>
    <source>
        <strain evidence="6 7">BR7-21</strain>
    </source>
</reference>
<accession>A0A5B8U1L5</accession>
<dbReference type="GO" id="GO:0016757">
    <property type="term" value="F:glycosyltransferase activity"/>
    <property type="evidence" value="ECO:0007669"/>
    <property type="project" value="UniProtKB-KW"/>
</dbReference>
<dbReference type="Gene3D" id="3.90.550.10">
    <property type="entry name" value="Spore Coat Polysaccharide Biosynthesis Protein SpsA, Chain A"/>
    <property type="match status" value="1"/>
</dbReference>
<dbReference type="AlphaFoldDB" id="A0A5B8U1L5"/>
<evidence type="ECO:0000256" key="4">
    <source>
        <dbReference type="ARBA" id="ARBA00022679"/>
    </source>
</evidence>
<dbReference type="Pfam" id="PF13692">
    <property type="entry name" value="Glyco_trans_1_4"/>
    <property type="match status" value="1"/>
</dbReference>
<dbReference type="OrthoDB" id="7615426at2"/>
<evidence type="ECO:0000313" key="6">
    <source>
        <dbReference type="EMBL" id="QEC46876.1"/>
    </source>
</evidence>
<dbReference type="InterPro" id="IPR001173">
    <property type="entry name" value="Glyco_trans_2-like"/>
</dbReference>
<keyword evidence="7" id="KW-1185">Reference proteome</keyword>
<dbReference type="SUPFAM" id="SSF53448">
    <property type="entry name" value="Nucleotide-diphospho-sugar transferases"/>
    <property type="match status" value="1"/>
</dbReference>
<evidence type="ECO:0000313" key="7">
    <source>
        <dbReference type="Proteomes" id="UP000321805"/>
    </source>
</evidence>
<proteinExistence type="inferred from homology"/>
<dbReference type="Gene3D" id="3.40.50.2000">
    <property type="entry name" value="Glycogen Phosphorylase B"/>
    <property type="match status" value="1"/>
</dbReference>
<evidence type="ECO:0000256" key="2">
    <source>
        <dbReference type="ARBA" id="ARBA00006739"/>
    </source>
</evidence>
<dbReference type="RefSeq" id="WP_146916601.1">
    <property type="nucleotide sequence ID" value="NZ_CP042430.1"/>
</dbReference>
<dbReference type="Pfam" id="PF00535">
    <property type="entry name" value="Glycos_transf_2"/>
    <property type="match status" value="1"/>
</dbReference>
<dbReference type="InterPro" id="IPR029044">
    <property type="entry name" value="Nucleotide-diphossugar_trans"/>
</dbReference>
<dbReference type="PANTHER" id="PTHR43179:SF12">
    <property type="entry name" value="GALACTOFURANOSYLTRANSFERASE GLFT2"/>
    <property type="match status" value="1"/>
</dbReference>
<dbReference type="EMBL" id="CP042430">
    <property type="protein sequence ID" value="QEC46876.1"/>
    <property type="molecule type" value="Genomic_DNA"/>
</dbReference>
<keyword evidence="4 6" id="KW-0808">Transferase</keyword>
<comment type="similarity">
    <text evidence="2">Belongs to the glycosyltransferase 2 family.</text>
</comment>
<dbReference type="SUPFAM" id="SSF53756">
    <property type="entry name" value="UDP-Glycosyltransferase/glycogen phosphorylase"/>
    <property type="match status" value="1"/>
</dbReference>
<comment type="pathway">
    <text evidence="1">Cell wall biogenesis; cell wall polysaccharide biosynthesis.</text>
</comment>
<dbReference type="KEGG" id="bsol:FSW04_04235"/>
<name>A0A5B8U1L5_9ACTN</name>
<evidence type="ECO:0000256" key="3">
    <source>
        <dbReference type="ARBA" id="ARBA00022676"/>
    </source>
</evidence>
<evidence type="ECO:0000256" key="1">
    <source>
        <dbReference type="ARBA" id="ARBA00004776"/>
    </source>
</evidence>
<dbReference type="CDD" id="cd00761">
    <property type="entry name" value="Glyco_tranf_GTA_type"/>
    <property type="match status" value="1"/>
</dbReference>
<protein>
    <submittedName>
        <fullName evidence="6">Glycosyltransferase</fullName>
    </submittedName>
</protein>
<dbReference type="PANTHER" id="PTHR43179">
    <property type="entry name" value="RHAMNOSYLTRANSFERASE WBBL"/>
    <property type="match status" value="1"/>
</dbReference>
<keyword evidence="3" id="KW-0328">Glycosyltransferase</keyword>
<dbReference type="Proteomes" id="UP000321805">
    <property type="component" value="Chromosome"/>
</dbReference>
<organism evidence="6 7">
    <name type="scientific">Baekduia soli</name>
    <dbReference type="NCBI Taxonomy" id="496014"/>
    <lineage>
        <taxon>Bacteria</taxon>
        <taxon>Bacillati</taxon>
        <taxon>Actinomycetota</taxon>
        <taxon>Thermoleophilia</taxon>
        <taxon>Solirubrobacterales</taxon>
        <taxon>Baekduiaceae</taxon>
        <taxon>Baekduia</taxon>
    </lineage>
</organism>
<feature type="domain" description="Glycosyltransferase 2-like" evidence="5">
    <location>
        <begin position="691"/>
        <end position="803"/>
    </location>
</feature>